<evidence type="ECO:0000256" key="8">
    <source>
        <dbReference type="ARBA" id="ARBA00022741"/>
    </source>
</evidence>
<evidence type="ECO:0000256" key="7">
    <source>
        <dbReference type="ARBA" id="ARBA00022695"/>
    </source>
</evidence>
<dbReference type="AlphaFoldDB" id="A0A4R9LZ67"/>
<evidence type="ECO:0000256" key="4">
    <source>
        <dbReference type="ARBA" id="ARBA00012389"/>
    </source>
</evidence>
<comment type="catalytic activity">
    <reaction evidence="14">
        <text>nicotinate beta-D-ribonucleotide + ATP + H(+) = deamido-NAD(+) + diphosphate</text>
        <dbReference type="Rhea" id="RHEA:22860"/>
        <dbReference type="ChEBI" id="CHEBI:15378"/>
        <dbReference type="ChEBI" id="CHEBI:30616"/>
        <dbReference type="ChEBI" id="CHEBI:33019"/>
        <dbReference type="ChEBI" id="CHEBI:57502"/>
        <dbReference type="ChEBI" id="CHEBI:58437"/>
        <dbReference type="EC" id="2.7.7.18"/>
    </reaction>
</comment>
<dbReference type="PANTHER" id="PTHR39321">
    <property type="entry name" value="NICOTINATE-NUCLEOTIDE ADENYLYLTRANSFERASE-RELATED"/>
    <property type="match status" value="1"/>
</dbReference>
<comment type="function">
    <text evidence="1">Catalyzes the reversible adenylation of nicotinate mononucleotide (NaMN) to nicotinic acid adenine dinucleotide (NaAD).</text>
</comment>
<dbReference type="NCBIfam" id="TIGR00125">
    <property type="entry name" value="cyt_tran_rel"/>
    <property type="match status" value="1"/>
</dbReference>
<evidence type="ECO:0000256" key="2">
    <source>
        <dbReference type="ARBA" id="ARBA00005019"/>
    </source>
</evidence>
<dbReference type="EC" id="2.7.7.18" evidence="4"/>
<name>A0A4R9LZ67_9LEPT</name>
<gene>
    <name evidence="16" type="primary">nadD</name>
    <name evidence="16" type="ORF">EHS15_14780</name>
</gene>
<evidence type="ECO:0000313" key="17">
    <source>
        <dbReference type="Proteomes" id="UP000298058"/>
    </source>
</evidence>
<evidence type="ECO:0000256" key="1">
    <source>
        <dbReference type="ARBA" id="ARBA00002324"/>
    </source>
</evidence>
<dbReference type="NCBIfam" id="TIGR00482">
    <property type="entry name" value="nicotinate (nicotinamide) nucleotide adenylyltransferase"/>
    <property type="match status" value="1"/>
</dbReference>
<evidence type="ECO:0000256" key="11">
    <source>
        <dbReference type="ARBA" id="ARBA00031253"/>
    </source>
</evidence>
<dbReference type="CDD" id="cd02165">
    <property type="entry name" value="NMNAT"/>
    <property type="match status" value="1"/>
</dbReference>
<keyword evidence="7 16" id="KW-0548">Nucleotidyltransferase</keyword>
<comment type="similarity">
    <text evidence="3">Belongs to the NadD family.</text>
</comment>
<dbReference type="UniPathway" id="UPA00253">
    <property type="reaction ID" value="UER00332"/>
</dbReference>
<evidence type="ECO:0000256" key="12">
    <source>
        <dbReference type="ARBA" id="ARBA00033140"/>
    </source>
</evidence>
<reference evidence="16" key="1">
    <citation type="journal article" date="2019" name="PLoS Negl. Trop. Dis.">
        <title>Revisiting the worldwide diversity of Leptospira species in the environment.</title>
        <authorList>
            <person name="Vincent A.T."/>
            <person name="Schiettekatte O."/>
            <person name="Bourhy P."/>
            <person name="Veyrier F.J."/>
            <person name="Picardeau M."/>
        </authorList>
    </citation>
    <scope>NUCLEOTIDE SEQUENCE [LARGE SCALE GENOMIC DNA]</scope>
    <source>
        <strain evidence="16">201300427</strain>
    </source>
</reference>
<dbReference type="PANTHER" id="PTHR39321:SF3">
    <property type="entry name" value="PHOSPHOPANTETHEINE ADENYLYLTRANSFERASE"/>
    <property type="match status" value="1"/>
</dbReference>
<dbReference type="GO" id="GO:0005524">
    <property type="term" value="F:ATP binding"/>
    <property type="evidence" value="ECO:0007669"/>
    <property type="project" value="UniProtKB-KW"/>
</dbReference>
<keyword evidence="10" id="KW-0520">NAD</keyword>
<feature type="domain" description="Cytidyltransferase-like" evidence="15">
    <location>
        <begin position="4"/>
        <end position="170"/>
    </location>
</feature>
<keyword evidence="5" id="KW-0662">Pyridine nucleotide biosynthesis</keyword>
<dbReference type="Proteomes" id="UP000298058">
    <property type="component" value="Unassembled WGS sequence"/>
</dbReference>
<evidence type="ECO:0000256" key="10">
    <source>
        <dbReference type="ARBA" id="ARBA00023027"/>
    </source>
</evidence>
<comment type="caution">
    <text evidence="16">The sequence shown here is derived from an EMBL/GenBank/DDBJ whole genome shotgun (WGS) entry which is preliminary data.</text>
</comment>
<evidence type="ECO:0000256" key="13">
    <source>
        <dbReference type="ARBA" id="ARBA00033353"/>
    </source>
</evidence>
<dbReference type="GO" id="GO:0004515">
    <property type="term" value="F:nicotinate-nucleotide adenylyltransferase activity"/>
    <property type="evidence" value="ECO:0007669"/>
    <property type="project" value="UniProtKB-EC"/>
</dbReference>
<evidence type="ECO:0000256" key="3">
    <source>
        <dbReference type="ARBA" id="ARBA00009014"/>
    </source>
</evidence>
<accession>A0A4R9LZ67</accession>
<evidence type="ECO:0000256" key="6">
    <source>
        <dbReference type="ARBA" id="ARBA00022679"/>
    </source>
</evidence>
<organism evidence="16 17">
    <name type="scientific">Leptospira idonii</name>
    <dbReference type="NCBI Taxonomy" id="1193500"/>
    <lineage>
        <taxon>Bacteria</taxon>
        <taxon>Pseudomonadati</taxon>
        <taxon>Spirochaetota</taxon>
        <taxon>Spirochaetia</taxon>
        <taxon>Leptospirales</taxon>
        <taxon>Leptospiraceae</taxon>
        <taxon>Leptospira</taxon>
    </lineage>
</organism>
<evidence type="ECO:0000256" key="9">
    <source>
        <dbReference type="ARBA" id="ARBA00022840"/>
    </source>
</evidence>
<dbReference type="SUPFAM" id="SSF52374">
    <property type="entry name" value="Nucleotidylyl transferase"/>
    <property type="match status" value="1"/>
</dbReference>
<proteinExistence type="inferred from homology"/>
<comment type="pathway">
    <text evidence="2">Cofactor biosynthesis; NAD(+) biosynthesis; deamido-NAD(+) from nicotinate D-ribonucleotide: step 1/1.</text>
</comment>
<dbReference type="InterPro" id="IPR014729">
    <property type="entry name" value="Rossmann-like_a/b/a_fold"/>
</dbReference>
<dbReference type="Pfam" id="PF01467">
    <property type="entry name" value="CTP_transf_like"/>
    <property type="match status" value="1"/>
</dbReference>
<dbReference type="RefSeq" id="WP_135761320.1">
    <property type="nucleotide sequence ID" value="NZ_RQHW01000047.1"/>
</dbReference>
<keyword evidence="8" id="KW-0547">Nucleotide-binding</keyword>
<keyword evidence="6 16" id="KW-0808">Transferase</keyword>
<evidence type="ECO:0000256" key="5">
    <source>
        <dbReference type="ARBA" id="ARBA00022642"/>
    </source>
</evidence>
<dbReference type="Gene3D" id="3.40.50.620">
    <property type="entry name" value="HUPs"/>
    <property type="match status" value="1"/>
</dbReference>
<dbReference type="InterPro" id="IPR004821">
    <property type="entry name" value="Cyt_trans-like"/>
</dbReference>
<dbReference type="OrthoDB" id="5295945at2"/>
<evidence type="ECO:0000313" key="16">
    <source>
        <dbReference type="EMBL" id="TGN18637.1"/>
    </source>
</evidence>
<dbReference type="InterPro" id="IPR005248">
    <property type="entry name" value="NadD/NMNAT"/>
</dbReference>
<dbReference type="GO" id="GO:0009435">
    <property type="term" value="P:NAD+ biosynthetic process"/>
    <property type="evidence" value="ECO:0007669"/>
    <property type="project" value="UniProtKB-UniPathway"/>
</dbReference>
<evidence type="ECO:0000256" key="14">
    <source>
        <dbReference type="ARBA" id="ARBA00048721"/>
    </source>
</evidence>
<keyword evidence="9" id="KW-0067">ATP-binding</keyword>
<dbReference type="EMBL" id="RQHW01000047">
    <property type="protein sequence ID" value="TGN18637.1"/>
    <property type="molecule type" value="Genomic_DNA"/>
</dbReference>
<sequence>MIVVYGGSFDPPHLGHFRIVETILSKITSVSKIWIVPNAISPFKKSKSLSADDIWELCKLTFQSLLGEKVLLSDVEIKDQKISYTFDTVAKIKENHPKETIGLCIGEDSLTGLHQWYRFEELNSILSSFFVLRRHTPSPLPLTFPSLEIQNKSEVLDNELWDISSSRIRNDRDLEYAKQWMNPNALRYLADKGWF</sequence>
<protein>
    <recommendedName>
        <fullName evidence="4">nicotinate-nucleotide adenylyltransferase</fullName>
        <ecNumber evidence="4">2.7.7.18</ecNumber>
    </recommendedName>
    <alternativeName>
        <fullName evidence="13">Deamido-NAD(+) diphosphorylase</fullName>
    </alternativeName>
    <alternativeName>
        <fullName evidence="12">Deamido-NAD(+) pyrophosphorylase</fullName>
    </alternativeName>
    <alternativeName>
        <fullName evidence="11">Nicotinate mononucleotide adenylyltransferase</fullName>
    </alternativeName>
</protein>
<keyword evidence="17" id="KW-1185">Reference proteome</keyword>
<evidence type="ECO:0000259" key="15">
    <source>
        <dbReference type="Pfam" id="PF01467"/>
    </source>
</evidence>